<organism evidence="1 2">
    <name type="scientific">Microbotryum silenes-dioicae</name>
    <dbReference type="NCBI Taxonomy" id="796604"/>
    <lineage>
        <taxon>Eukaryota</taxon>
        <taxon>Fungi</taxon>
        <taxon>Dikarya</taxon>
        <taxon>Basidiomycota</taxon>
        <taxon>Pucciniomycotina</taxon>
        <taxon>Microbotryomycetes</taxon>
        <taxon>Microbotryales</taxon>
        <taxon>Microbotryaceae</taxon>
        <taxon>Microbotryum</taxon>
    </lineage>
</organism>
<reference evidence="1 2" key="1">
    <citation type="submission" date="2016-11" db="EMBL/GenBank/DDBJ databases">
        <authorList>
            <person name="Jaros S."/>
            <person name="Januszkiewicz K."/>
            <person name="Wedrychowicz H."/>
        </authorList>
    </citation>
    <scope>NUCLEOTIDE SEQUENCE [LARGE SCALE GENOMIC DNA]</scope>
</reference>
<dbReference type="Proteomes" id="UP000249464">
    <property type="component" value="Unassembled WGS sequence"/>
</dbReference>
<protein>
    <submittedName>
        <fullName evidence="1">BQ5605_C020g09069 protein</fullName>
    </submittedName>
</protein>
<sequence>MTAASMFGTTAYEILDGHGIDHSDRELCNVLLCEDASLLLIDWSVSRLKIGSK</sequence>
<name>A0A2X0MJI0_9BASI</name>
<accession>A0A2X0MJI0</accession>
<dbReference type="EMBL" id="FQNC01000082">
    <property type="protein sequence ID" value="SGZ16818.1"/>
    <property type="molecule type" value="Genomic_DNA"/>
</dbReference>
<keyword evidence="2" id="KW-1185">Reference proteome</keyword>
<dbReference type="AlphaFoldDB" id="A0A2X0MJI0"/>
<proteinExistence type="predicted"/>
<evidence type="ECO:0000313" key="1">
    <source>
        <dbReference type="EMBL" id="SGZ16818.1"/>
    </source>
</evidence>
<evidence type="ECO:0000313" key="2">
    <source>
        <dbReference type="Proteomes" id="UP000249464"/>
    </source>
</evidence>
<gene>
    <name evidence="1" type="primary">BQ5605_C020g09069</name>
    <name evidence="1" type="ORF">BQ5605_C020G09069</name>
</gene>